<dbReference type="SUPFAM" id="SSF52540">
    <property type="entry name" value="P-loop containing nucleoside triphosphate hydrolases"/>
    <property type="match status" value="1"/>
</dbReference>
<feature type="region of interest" description="Disordered" evidence="16">
    <location>
        <begin position="1"/>
        <end position="60"/>
    </location>
</feature>
<evidence type="ECO:0000256" key="12">
    <source>
        <dbReference type="ARBA" id="ARBA00022840"/>
    </source>
</evidence>
<keyword evidence="11" id="KW-0862">Zinc</keyword>
<dbReference type="InterPro" id="IPR027925">
    <property type="entry name" value="MCM_N"/>
</dbReference>
<evidence type="ECO:0000259" key="17">
    <source>
        <dbReference type="PROSITE" id="PS50051"/>
    </source>
</evidence>
<dbReference type="Pfam" id="PF17855">
    <property type="entry name" value="MCM_lid"/>
    <property type="match status" value="1"/>
</dbReference>
<keyword evidence="7" id="KW-0547">Nucleotide-binding</keyword>
<dbReference type="Proteomes" id="UP000221165">
    <property type="component" value="Unassembled WGS sequence"/>
</dbReference>
<dbReference type="RefSeq" id="XP_067925224.1">
    <property type="nucleotide sequence ID" value="XM_068062798.1"/>
</dbReference>
<evidence type="ECO:0000256" key="10">
    <source>
        <dbReference type="ARBA" id="ARBA00022806"/>
    </source>
</evidence>
<keyword evidence="14" id="KW-0539">Nucleus</keyword>
<evidence type="ECO:0000256" key="2">
    <source>
        <dbReference type="ARBA" id="ARBA00008010"/>
    </source>
</evidence>
<dbReference type="GO" id="GO:0005524">
    <property type="term" value="F:ATP binding"/>
    <property type="evidence" value="ECO:0007669"/>
    <property type="project" value="UniProtKB-KW"/>
</dbReference>
<evidence type="ECO:0000256" key="13">
    <source>
        <dbReference type="ARBA" id="ARBA00023125"/>
    </source>
</evidence>
<dbReference type="Gene3D" id="2.20.28.10">
    <property type="match status" value="1"/>
</dbReference>
<dbReference type="GO" id="GO:0043138">
    <property type="term" value="F:3'-5' DNA helicase activity"/>
    <property type="evidence" value="ECO:0007669"/>
    <property type="project" value="TreeGrafter"/>
</dbReference>
<dbReference type="AlphaFoldDB" id="A0A2C6L5W2"/>
<evidence type="ECO:0000256" key="16">
    <source>
        <dbReference type="SAM" id="MobiDB-lite"/>
    </source>
</evidence>
<comment type="caution">
    <text evidence="18">The sequence shown here is derived from an EMBL/GenBank/DDBJ whole genome shotgun (WGS) entry which is preliminary data.</text>
</comment>
<dbReference type="GO" id="GO:0003697">
    <property type="term" value="F:single-stranded DNA binding"/>
    <property type="evidence" value="ECO:0007669"/>
    <property type="project" value="TreeGrafter"/>
</dbReference>
<dbReference type="InterPro" id="IPR031327">
    <property type="entry name" value="MCM"/>
</dbReference>
<reference evidence="18 19" key="1">
    <citation type="journal article" date="2017" name="Int. J. Parasitol.">
        <title>The genome of the protozoan parasite Cystoisospora suis and a reverse vaccinology approach to identify vaccine candidates.</title>
        <authorList>
            <person name="Palmieri N."/>
            <person name="Shrestha A."/>
            <person name="Ruttkowski B."/>
            <person name="Beck T."/>
            <person name="Vogl C."/>
            <person name="Tomley F."/>
            <person name="Blake D.P."/>
            <person name="Joachim A."/>
        </authorList>
    </citation>
    <scope>NUCLEOTIDE SEQUENCE [LARGE SCALE GENOMIC DNA]</scope>
    <source>
        <strain evidence="18 19">Wien I</strain>
    </source>
</reference>
<dbReference type="InterPro" id="IPR041562">
    <property type="entry name" value="MCM_lid"/>
</dbReference>
<dbReference type="InterPro" id="IPR001208">
    <property type="entry name" value="MCM_dom"/>
</dbReference>
<feature type="compositionally biased region" description="Gly residues" evidence="16">
    <location>
        <begin position="635"/>
        <end position="653"/>
    </location>
</feature>
<keyword evidence="6" id="KW-0479">Metal-binding</keyword>
<dbReference type="EC" id="3.6.4.12" evidence="3"/>
<feature type="region of interest" description="Disordered" evidence="16">
    <location>
        <begin position="635"/>
        <end position="655"/>
    </location>
</feature>
<evidence type="ECO:0000313" key="18">
    <source>
        <dbReference type="EMBL" id="PHJ23549.1"/>
    </source>
</evidence>
<dbReference type="PRINTS" id="PR01657">
    <property type="entry name" value="MCMFAMILY"/>
</dbReference>
<dbReference type="InterPro" id="IPR018525">
    <property type="entry name" value="MCM_CS"/>
</dbReference>
<dbReference type="Pfam" id="PF00493">
    <property type="entry name" value="MCM"/>
    <property type="match status" value="2"/>
</dbReference>
<keyword evidence="9" id="KW-0378">Hydrolase</keyword>
<dbReference type="Pfam" id="PF12619">
    <property type="entry name" value="MCM2_N"/>
    <property type="match status" value="1"/>
</dbReference>
<dbReference type="GO" id="GO:0042555">
    <property type="term" value="C:MCM complex"/>
    <property type="evidence" value="ECO:0007669"/>
    <property type="project" value="InterPro"/>
</dbReference>
<evidence type="ECO:0000256" key="8">
    <source>
        <dbReference type="ARBA" id="ARBA00022771"/>
    </source>
</evidence>
<evidence type="ECO:0000256" key="14">
    <source>
        <dbReference type="ARBA" id="ARBA00023242"/>
    </source>
</evidence>
<keyword evidence="15" id="KW-0131">Cell cycle</keyword>
<dbReference type="GeneID" id="94426009"/>
<evidence type="ECO:0000256" key="4">
    <source>
        <dbReference type="ARBA" id="ARBA00018925"/>
    </source>
</evidence>
<dbReference type="InterPro" id="IPR027417">
    <property type="entry name" value="P-loop_NTPase"/>
</dbReference>
<dbReference type="PRINTS" id="PR01658">
    <property type="entry name" value="MCMPROTEIN2"/>
</dbReference>
<dbReference type="PANTHER" id="PTHR11630:SF44">
    <property type="entry name" value="DNA REPLICATION LICENSING FACTOR MCM2"/>
    <property type="match status" value="1"/>
</dbReference>
<dbReference type="InterPro" id="IPR012340">
    <property type="entry name" value="NA-bd_OB-fold"/>
</dbReference>
<evidence type="ECO:0000313" key="19">
    <source>
        <dbReference type="Proteomes" id="UP000221165"/>
    </source>
</evidence>
<dbReference type="GO" id="GO:0017116">
    <property type="term" value="F:single-stranded DNA helicase activity"/>
    <property type="evidence" value="ECO:0007669"/>
    <property type="project" value="TreeGrafter"/>
</dbReference>
<dbReference type="Pfam" id="PF17207">
    <property type="entry name" value="MCM_OB"/>
    <property type="match status" value="1"/>
</dbReference>
<comment type="similarity">
    <text evidence="2">Belongs to the MCM family.</text>
</comment>
<dbReference type="PROSITE" id="PS00847">
    <property type="entry name" value="MCM_1"/>
    <property type="match status" value="1"/>
</dbReference>
<keyword evidence="13" id="KW-0238">DNA-binding</keyword>
<dbReference type="SMART" id="SM00382">
    <property type="entry name" value="AAA"/>
    <property type="match status" value="1"/>
</dbReference>
<keyword evidence="19" id="KW-1185">Reference proteome</keyword>
<dbReference type="GO" id="GO:0000727">
    <property type="term" value="P:double-strand break repair via break-induced replication"/>
    <property type="evidence" value="ECO:0007669"/>
    <property type="project" value="TreeGrafter"/>
</dbReference>
<evidence type="ECO:0000256" key="7">
    <source>
        <dbReference type="ARBA" id="ARBA00022741"/>
    </source>
</evidence>
<dbReference type="GO" id="GO:0008270">
    <property type="term" value="F:zinc ion binding"/>
    <property type="evidence" value="ECO:0007669"/>
    <property type="project" value="UniProtKB-KW"/>
</dbReference>
<keyword evidence="12" id="KW-0067">ATP-binding</keyword>
<feature type="domain" description="MCM C-terminal AAA(+) ATPase" evidence="17">
    <location>
        <begin position="555"/>
        <end position="825"/>
    </location>
</feature>
<dbReference type="EMBL" id="MIGC01001081">
    <property type="protein sequence ID" value="PHJ23549.1"/>
    <property type="molecule type" value="Genomic_DNA"/>
</dbReference>
<sequence length="1098" mass="121718">MMRNFIQSGYSGRGGGRPSGENDPPTDNRNDEGEEEEEPTQRGERFVLSEVDDEDEEEGRLRGGVIDENVDYFQGSRELDLEERRAEQEGEKIIDEENADDLVFGMRDDEREKEAFLAAGVDADAFDASLIDDEGLEDFDENLEDKARRAAERHLAAREKEARRKQRGERASKRDIWAQLLEDEDEGASEMDRVLQRVEQRRRRYYATGGFAGRPGAEQINLHDLNEAKKLLTESNPGLVPFGETHQQATDTLFKFFLYTFNLHAYRRSQHGLSEAEDDDEAEQGGRGEEDKALHYLDKIQVMIREDKTSLLVDTRHLIHLSDQLVKWLEAYPLGVLQVMSDAVTVEAQTACPSLYSTRICSVILTDWPYREELRHLRCRDLNGLICVSGVITRRSSVMPKMRLLYLKCNNCLQNVSDVPIQIIEGKKNENFPRKCLHCQGSRFIIDRVKTAFVDFQRLTLQESPGKVPPGRPPRQREVLVTGELVDSIKPGEEVEVLGIYQTKCDASLNVRTGFPILGTEILANNVIRKNDARLTDMTEDDIDAIKQLSKDPHIRERIIASIAPALWGNREIKTALAYALFGGVPKGRSIGTGGGGAGTVESLLAGGRGGTGRAGVPGGMGQQESLPMGGGMWGRGGGGGQGGGGGEGGGTGSSPHVIRGDINILLLGDPGLGKSQALQYVARTFPRTVCTTGKGASAVGLTAGVRRDPQTGEWTLEGGALVLADEGICLIDEFDKMGERDRVSIHEAMEQQSISISKAGIVTTLRARCSVIAAANPKFGRYIPSYTFKENVDLSDPILSRFDLIAVLRDVPDADEDFYLAEYVLTNHQLSHPNITHLEDHQRRMEELEHIMLGNQACEPIPQDLLQKYILYARATCHPVLDPSLPSLSSKLSSFYARLRKRASATGGLPLTLRHVEALLRIAEANAKMRLSPVVSNIDMDYAIASMLDSFISAQKFAVQQHLSREFARYRALARGGWSTLSALLRRLMQQRLQRFLLQRTNRTGDAGGEENLSQDDFDKARRVKVEDYIKIAAQNKFAAYQVEAWMSSPHFSEQFRVIQEEGSSVIVSVNWNRGQAAASASSSSSSSANREVAMAH</sequence>
<evidence type="ECO:0000256" key="11">
    <source>
        <dbReference type="ARBA" id="ARBA00022833"/>
    </source>
</evidence>
<name>A0A2C6L5W2_9APIC</name>
<comment type="subcellular location">
    <subcellularLocation>
        <location evidence="1">Nucleus</location>
    </subcellularLocation>
</comment>
<dbReference type="GO" id="GO:0016787">
    <property type="term" value="F:hydrolase activity"/>
    <property type="evidence" value="ECO:0007669"/>
    <property type="project" value="UniProtKB-KW"/>
</dbReference>
<proteinExistence type="inferred from homology"/>
<evidence type="ECO:0000256" key="9">
    <source>
        <dbReference type="ARBA" id="ARBA00022801"/>
    </source>
</evidence>
<evidence type="ECO:0000256" key="1">
    <source>
        <dbReference type="ARBA" id="ARBA00004123"/>
    </source>
</evidence>
<evidence type="ECO:0000256" key="3">
    <source>
        <dbReference type="ARBA" id="ARBA00012551"/>
    </source>
</evidence>
<dbReference type="PANTHER" id="PTHR11630">
    <property type="entry name" value="DNA REPLICATION LICENSING FACTOR MCM FAMILY MEMBER"/>
    <property type="match status" value="1"/>
</dbReference>
<dbReference type="Pfam" id="PF14551">
    <property type="entry name" value="MCM_N"/>
    <property type="match status" value="1"/>
</dbReference>
<evidence type="ECO:0000256" key="15">
    <source>
        <dbReference type="ARBA" id="ARBA00023306"/>
    </source>
</evidence>
<dbReference type="InterPro" id="IPR003593">
    <property type="entry name" value="AAA+_ATPase"/>
</dbReference>
<dbReference type="SMART" id="SM00350">
    <property type="entry name" value="MCM"/>
    <property type="match status" value="1"/>
</dbReference>
<evidence type="ECO:0000256" key="6">
    <source>
        <dbReference type="ARBA" id="ARBA00022723"/>
    </source>
</evidence>
<keyword evidence="8" id="KW-0863">Zinc-finger</keyword>
<dbReference type="InterPro" id="IPR033762">
    <property type="entry name" value="MCM_OB"/>
</dbReference>
<keyword evidence="10" id="KW-0347">Helicase</keyword>
<dbReference type="GO" id="GO:1902975">
    <property type="term" value="P:mitotic DNA replication initiation"/>
    <property type="evidence" value="ECO:0007669"/>
    <property type="project" value="TreeGrafter"/>
</dbReference>
<dbReference type="Gene3D" id="2.40.50.140">
    <property type="entry name" value="Nucleic acid-binding proteins"/>
    <property type="match status" value="1"/>
</dbReference>
<dbReference type="VEuPathDB" id="ToxoDB:CSUI_002598"/>
<dbReference type="PROSITE" id="PS50051">
    <property type="entry name" value="MCM_2"/>
    <property type="match status" value="1"/>
</dbReference>
<evidence type="ECO:0000256" key="5">
    <source>
        <dbReference type="ARBA" id="ARBA00022705"/>
    </source>
</evidence>
<dbReference type="OrthoDB" id="844at2759"/>
<protein>
    <recommendedName>
        <fullName evidence="4">DNA replication licensing factor MCM2</fullName>
        <ecNumber evidence="3">3.6.4.12</ecNumber>
    </recommendedName>
</protein>
<keyword evidence="5" id="KW-0235">DNA replication</keyword>
<gene>
    <name evidence="18" type="ORF">CSUI_002598</name>
</gene>
<dbReference type="Gene3D" id="3.40.50.300">
    <property type="entry name" value="P-loop containing nucleotide triphosphate hydrolases"/>
    <property type="match status" value="1"/>
</dbReference>
<dbReference type="Gene3D" id="3.30.1640.10">
    <property type="entry name" value="mini-chromosome maintenance (MCM) complex, chain A, domain 1"/>
    <property type="match status" value="1"/>
</dbReference>
<organism evidence="18 19">
    <name type="scientific">Cystoisospora suis</name>
    <dbReference type="NCBI Taxonomy" id="483139"/>
    <lineage>
        <taxon>Eukaryota</taxon>
        <taxon>Sar</taxon>
        <taxon>Alveolata</taxon>
        <taxon>Apicomplexa</taxon>
        <taxon>Conoidasida</taxon>
        <taxon>Coccidia</taxon>
        <taxon>Eucoccidiorida</taxon>
        <taxon>Eimeriorina</taxon>
        <taxon>Sarcocystidae</taxon>
        <taxon>Cystoisospora</taxon>
    </lineage>
</organism>
<dbReference type="SUPFAM" id="SSF50249">
    <property type="entry name" value="Nucleic acid-binding proteins"/>
    <property type="match status" value="1"/>
</dbReference>
<dbReference type="GO" id="GO:0005634">
    <property type="term" value="C:nucleus"/>
    <property type="evidence" value="ECO:0007669"/>
    <property type="project" value="UniProtKB-SubCell"/>
</dbReference>
<accession>A0A2C6L5W2</accession>
<dbReference type="InterPro" id="IPR008045">
    <property type="entry name" value="MCM2"/>
</dbReference>